<dbReference type="InterPro" id="IPR020471">
    <property type="entry name" value="AKR"/>
</dbReference>
<organism evidence="2 3">
    <name type="scientific">Promicromonospora sukumoe</name>
    <dbReference type="NCBI Taxonomy" id="88382"/>
    <lineage>
        <taxon>Bacteria</taxon>
        <taxon>Bacillati</taxon>
        <taxon>Actinomycetota</taxon>
        <taxon>Actinomycetes</taxon>
        <taxon>Micrococcales</taxon>
        <taxon>Promicromonosporaceae</taxon>
        <taxon>Promicromonospora</taxon>
    </lineage>
</organism>
<dbReference type="InterPro" id="IPR036812">
    <property type="entry name" value="NAD(P)_OxRdtase_dom_sf"/>
</dbReference>
<dbReference type="AlphaFoldDB" id="A0A7W3J9Z6"/>
<comment type="caution">
    <text evidence="2">The sequence shown here is derived from an EMBL/GenBank/DDBJ whole genome shotgun (WGS) entry which is preliminary data.</text>
</comment>
<dbReference type="Proteomes" id="UP000540568">
    <property type="component" value="Unassembled WGS sequence"/>
</dbReference>
<dbReference type="Pfam" id="PF00248">
    <property type="entry name" value="Aldo_ket_red"/>
    <property type="match status" value="1"/>
</dbReference>
<reference evidence="2 3" key="1">
    <citation type="submission" date="2020-07" db="EMBL/GenBank/DDBJ databases">
        <title>Sequencing the genomes of 1000 actinobacteria strains.</title>
        <authorList>
            <person name="Klenk H.-P."/>
        </authorList>
    </citation>
    <scope>NUCLEOTIDE SEQUENCE [LARGE SCALE GENOMIC DNA]</scope>
    <source>
        <strain evidence="2 3">DSM 44121</strain>
    </source>
</reference>
<dbReference type="GO" id="GO:0005829">
    <property type="term" value="C:cytosol"/>
    <property type="evidence" value="ECO:0007669"/>
    <property type="project" value="TreeGrafter"/>
</dbReference>
<proteinExistence type="predicted"/>
<dbReference type="RefSeq" id="WP_182617528.1">
    <property type="nucleotide sequence ID" value="NZ_BAAATF010000003.1"/>
</dbReference>
<dbReference type="SUPFAM" id="SSF51430">
    <property type="entry name" value="NAD(P)-linked oxidoreductase"/>
    <property type="match status" value="1"/>
</dbReference>
<keyword evidence="2" id="KW-0560">Oxidoreductase</keyword>
<dbReference type="CDD" id="cd19162">
    <property type="entry name" value="AKR_FDH"/>
    <property type="match status" value="1"/>
</dbReference>
<sequence>MPTTEVRATGVRLTTLGLGAAPAGNLYRATTDDAAHATFRAAWDAGIRYFDTAPHYGLGLSERRLGAYLRTRPREEVVVSTKVGRLLVPSPETAGRRDPEMFDVPATARRVWDFSRDGVLASIEASLERTGLDRFDVVYLHDPDEHWAQAAGEALPALVELRDQGVVGAIGAGMNQSAMLTRFVRETDVDVVMCAGRFTLLEQPALADLLPAAAERGVAVVAAAVYNSGLLAHDRPPSDATYDYAPVAPGPLERARRIADVCAEHGVTLPQAALAYVRTHPAVVSTVVGLGEPGHAAQAAQRAAVQVPGELWQALADVGLLAPEAVPGTVQGEGPEAG</sequence>
<dbReference type="EMBL" id="JACGWV010000001">
    <property type="protein sequence ID" value="MBA8809017.1"/>
    <property type="molecule type" value="Genomic_DNA"/>
</dbReference>
<evidence type="ECO:0000313" key="3">
    <source>
        <dbReference type="Proteomes" id="UP000540568"/>
    </source>
</evidence>
<name>A0A7W3J9Z6_9MICO</name>
<dbReference type="InterPro" id="IPR023210">
    <property type="entry name" value="NADP_OxRdtase_dom"/>
</dbReference>
<keyword evidence="3" id="KW-1185">Reference proteome</keyword>
<evidence type="ECO:0000313" key="2">
    <source>
        <dbReference type="EMBL" id="MBA8809017.1"/>
    </source>
</evidence>
<dbReference type="GO" id="GO:0047834">
    <property type="term" value="F:D-threo-aldose 1-dehydrogenase activity"/>
    <property type="evidence" value="ECO:0007669"/>
    <property type="project" value="UniProtKB-EC"/>
</dbReference>
<dbReference type="PANTHER" id="PTHR42686:SF1">
    <property type="entry name" value="GH17980P-RELATED"/>
    <property type="match status" value="1"/>
</dbReference>
<evidence type="ECO:0000259" key="1">
    <source>
        <dbReference type="Pfam" id="PF00248"/>
    </source>
</evidence>
<dbReference type="PANTHER" id="PTHR42686">
    <property type="entry name" value="GH17980P-RELATED"/>
    <property type="match status" value="1"/>
</dbReference>
<gene>
    <name evidence="2" type="ORF">FHX71_002959</name>
</gene>
<dbReference type="EC" id="1.1.1.122" evidence="2"/>
<dbReference type="Gene3D" id="3.20.20.100">
    <property type="entry name" value="NADP-dependent oxidoreductase domain"/>
    <property type="match status" value="1"/>
</dbReference>
<dbReference type="InterPro" id="IPR044477">
    <property type="entry name" value="FDH-like"/>
</dbReference>
<protein>
    <submittedName>
        <fullName evidence="2">D-threo-aldose 1-dehydrogenase</fullName>
        <ecNumber evidence="2">1.1.1.122</ecNumber>
    </submittedName>
</protein>
<accession>A0A7W3J9Z6</accession>
<feature type="domain" description="NADP-dependent oxidoreductase" evidence="1">
    <location>
        <begin position="16"/>
        <end position="315"/>
    </location>
</feature>